<proteinExistence type="predicted"/>
<reference evidence="3" key="1">
    <citation type="submission" date="2015-10" db="EMBL/GenBank/DDBJ databases">
        <authorList>
            <person name="Regsiter A."/>
            <person name="william w."/>
        </authorList>
    </citation>
    <scope>NUCLEOTIDE SEQUENCE [LARGE SCALE GENOMIC DNA]</scope>
</reference>
<gene>
    <name evidence="2" type="ORF">PL921440025</name>
</gene>
<sequence length="445" mass="50334">MRRLYDQAFEILQQEVKQCSQKDLVGDVGAKIVLKRLEKMRLQSGDSLTLDELKDLVYDQFPNFSESVLKKAAKVNRPPGIFPKIVLGMAVLGGFVGLVALANLPYPMIRFPVAKTFPILLLPSYINMDYNYRQAVSLVEQSDQLVNQATAIADIELGVGKVKQAQKHLDQLPVWFLGYYPQAYCSFMGCMWRFTFDEYEDARKNIGRMESKIFQEQNAYQEYTKAEQSIQEAQQKFQKLPPGNEQQQTIKVWQTAIDQLEKIPPETLAGKLAQKQLATAQRDFQQQLGFVAGSIKGNTLIDAAMQFASQAAKASQNPPHTAQEWQQLIKLWEEAIRRLEQIPTENPSYSEAQKKLAEYTTNLGISQTRLQTEKDAVELVKQAKSAIAQWQKLARSKDPDIGALMSQLTDIINTLEQVPAGTTVSQESQNLLRSAQHTWDKLSLN</sequence>
<dbReference type="EMBL" id="CZDF01000144">
    <property type="protein sequence ID" value="CUR31999.1"/>
    <property type="molecule type" value="Genomic_DNA"/>
</dbReference>
<dbReference type="OrthoDB" id="569590at2"/>
<evidence type="ECO:0000313" key="2">
    <source>
        <dbReference type="EMBL" id="CUR31999.1"/>
    </source>
</evidence>
<keyword evidence="1" id="KW-0812">Transmembrane</keyword>
<keyword evidence="1" id="KW-0472">Membrane</keyword>
<dbReference type="Proteomes" id="UP000184315">
    <property type="component" value="Unassembled WGS sequence"/>
</dbReference>
<dbReference type="STRING" id="671072.PL921440025"/>
<name>A0A1J1LHK2_9CYAN</name>
<feature type="transmembrane region" description="Helical" evidence="1">
    <location>
        <begin position="85"/>
        <end position="106"/>
    </location>
</feature>
<organism evidence="2 3">
    <name type="scientific">Planktothrix tepida PCC 9214</name>
    <dbReference type="NCBI Taxonomy" id="671072"/>
    <lineage>
        <taxon>Bacteria</taxon>
        <taxon>Bacillati</taxon>
        <taxon>Cyanobacteriota</taxon>
        <taxon>Cyanophyceae</taxon>
        <taxon>Oscillatoriophycideae</taxon>
        <taxon>Oscillatoriales</taxon>
        <taxon>Microcoleaceae</taxon>
        <taxon>Planktothrix</taxon>
    </lineage>
</organism>
<keyword evidence="3" id="KW-1185">Reference proteome</keyword>
<evidence type="ECO:0000313" key="3">
    <source>
        <dbReference type="Proteomes" id="UP000184315"/>
    </source>
</evidence>
<evidence type="ECO:0000256" key="1">
    <source>
        <dbReference type="SAM" id="Phobius"/>
    </source>
</evidence>
<dbReference type="AlphaFoldDB" id="A0A1J1LHK2"/>
<protein>
    <submittedName>
        <fullName evidence="2">Uncharacterized protein</fullName>
    </submittedName>
</protein>
<keyword evidence="1" id="KW-1133">Transmembrane helix</keyword>
<accession>A0A1J1LHK2</accession>
<dbReference type="RefSeq" id="WP_072716918.1">
    <property type="nucleotide sequence ID" value="NZ_LN889760.1"/>
</dbReference>